<evidence type="ECO:0000256" key="1">
    <source>
        <dbReference type="SAM" id="Phobius"/>
    </source>
</evidence>
<organism evidence="3 4">
    <name type="scientific">Rhizobium leguminosarum bv. trifolii WSM2297</name>
    <dbReference type="NCBI Taxonomy" id="754762"/>
    <lineage>
        <taxon>Bacteria</taxon>
        <taxon>Pseudomonadati</taxon>
        <taxon>Pseudomonadota</taxon>
        <taxon>Alphaproteobacteria</taxon>
        <taxon>Hyphomicrobiales</taxon>
        <taxon>Rhizobiaceae</taxon>
        <taxon>Rhizobium/Agrobacterium group</taxon>
        <taxon>Rhizobium</taxon>
    </lineage>
</organism>
<evidence type="ECO:0000313" key="4">
    <source>
        <dbReference type="Proteomes" id="UP000005732"/>
    </source>
</evidence>
<dbReference type="GO" id="GO:0006508">
    <property type="term" value="P:proteolysis"/>
    <property type="evidence" value="ECO:0007669"/>
    <property type="project" value="UniProtKB-KW"/>
</dbReference>
<dbReference type="EMBL" id="JH719392">
    <property type="protein sequence ID" value="EJC85607.1"/>
    <property type="molecule type" value="Genomic_DNA"/>
</dbReference>
<dbReference type="HOGENOM" id="CLU_057101_4_0_5"/>
<feature type="transmembrane region" description="Helical" evidence="1">
    <location>
        <begin position="74"/>
        <end position="94"/>
    </location>
</feature>
<keyword evidence="3" id="KW-0378">Hydrolase</keyword>
<dbReference type="Pfam" id="PF01478">
    <property type="entry name" value="Peptidase_A24"/>
    <property type="match status" value="1"/>
</dbReference>
<gene>
    <name evidence="3" type="ORF">Rleg4DRAFT_7494</name>
</gene>
<feature type="transmembrane region" description="Helical" evidence="1">
    <location>
        <begin position="48"/>
        <end position="67"/>
    </location>
</feature>
<dbReference type="InterPro" id="IPR000045">
    <property type="entry name" value="Prepilin_IV_endopep_pep"/>
</dbReference>
<keyword evidence="3" id="KW-0645">Protease</keyword>
<dbReference type="PROSITE" id="PS51257">
    <property type="entry name" value="PROKAR_LIPOPROTEIN"/>
    <property type="match status" value="1"/>
</dbReference>
<feature type="transmembrane region" description="Helical" evidence="1">
    <location>
        <begin position="20"/>
        <end position="42"/>
    </location>
</feature>
<sequence length="202" mass="20935">MPREFPSRVNKWAGIMDTTYDLTMMPAAAALAVACAMTAAVLDHRQGHIPNAVTYPCLLAGFMLAAVGGGLAGIGLAFAGLVAAGMIFIIAFAAGSCGGGDVKLMAALGTILGLWPAIDVTLAALMVGGVIALVSMARRVQWSVLARNVGLFALLLPAGFRDAASVLKPRETHHTVRFGVAAALGLIWCLFMPDFTPLSLVR</sequence>
<feature type="domain" description="Prepilin type IV endopeptidase peptidase" evidence="2">
    <location>
        <begin position="31"/>
        <end position="133"/>
    </location>
</feature>
<keyword evidence="1" id="KW-0472">Membrane</keyword>
<feature type="transmembrane region" description="Helical" evidence="1">
    <location>
        <begin position="114"/>
        <end position="137"/>
    </location>
</feature>
<dbReference type="AlphaFoldDB" id="J0CNW2"/>
<keyword evidence="1" id="KW-1133">Transmembrane helix</keyword>
<keyword evidence="1" id="KW-0812">Transmembrane</keyword>
<dbReference type="GO" id="GO:0016020">
    <property type="term" value="C:membrane"/>
    <property type="evidence" value="ECO:0007669"/>
    <property type="project" value="InterPro"/>
</dbReference>
<dbReference type="Proteomes" id="UP000005732">
    <property type="component" value="Unassembled WGS sequence"/>
</dbReference>
<feature type="transmembrane region" description="Helical" evidence="1">
    <location>
        <begin position="144"/>
        <end position="160"/>
    </location>
</feature>
<dbReference type="GO" id="GO:0004190">
    <property type="term" value="F:aspartic-type endopeptidase activity"/>
    <property type="evidence" value="ECO:0007669"/>
    <property type="project" value="InterPro"/>
</dbReference>
<protein>
    <submittedName>
        <fullName evidence="3">Flp pilus assembly protein, protease CpaA</fullName>
    </submittedName>
</protein>
<name>J0CNW2_RHILT</name>
<reference evidence="3 4" key="1">
    <citation type="submission" date="2012-02" db="EMBL/GenBank/DDBJ databases">
        <title>Improved High-Quality Draft Sequence of Rhizobium leguminosarum bv. trifolii WSM2297.</title>
        <authorList>
            <consortium name="US DOE Joint Genome Institute"/>
            <person name="Lucas S."/>
            <person name="Han J."/>
            <person name="Lapidus A."/>
            <person name="Cheng J.-F."/>
            <person name="Goodwin L."/>
            <person name="Pitluck S."/>
            <person name="Peters L."/>
            <person name="Ovchinnikova G."/>
            <person name="Zhang X."/>
            <person name="Detter J.C."/>
            <person name="Han C."/>
            <person name="Tapia R."/>
            <person name="Land M."/>
            <person name="Hauser L."/>
            <person name="Kyrpides N."/>
            <person name="Ivanova N."/>
            <person name="Pagani I."/>
            <person name="Brau L."/>
            <person name="Yates R."/>
            <person name="O'Hara G."/>
            <person name="Rui T."/>
            <person name="Howieson J."/>
            <person name="Reeve W."/>
            <person name="Woyke T."/>
        </authorList>
    </citation>
    <scope>NUCLEOTIDE SEQUENCE [LARGE SCALE GENOMIC DNA]</scope>
    <source>
        <strain evidence="3 4">WSM2297</strain>
    </source>
</reference>
<feature type="transmembrane region" description="Helical" evidence="1">
    <location>
        <begin position="180"/>
        <end position="201"/>
    </location>
</feature>
<proteinExistence type="predicted"/>
<dbReference type="Gene3D" id="1.20.120.1220">
    <property type="match status" value="1"/>
</dbReference>
<evidence type="ECO:0000313" key="3">
    <source>
        <dbReference type="EMBL" id="EJC85607.1"/>
    </source>
</evidence>
<accession>J0CNW2</accession>
<evidence type="ECO:0000259" key="2">
    <source>
        <dbReference type="Pfam" id="PF01478"/>
    </source>
</evidence>